<dbReference type="EMBL" id="PXNN01000003">
    <property type="protein sequence ID" value="PSF10391.1"/>
    <property type="molecule type" value="Genomic_DNA"/>
</dbReference>
<reference evidence="3 4" key="1">
    <citation type="submission" date="2018-03" db="EMBL/GenBank/DDBJ databases">
        <title>Marinobacter brunus sp. nov., a marine bacterium of Gamma-proteobacteria isolated from the surface seawater of the South China Sea.</title>
        <authorList>
            <person name="Cheng H."/>
            <person name="Wu Y.-H."/>
            <person name="Xamxidin M."/>
            <person name="Xu X.-W."/>
        </authorList>
    </citation>
    <scope>NUCLEOTIDE SEQUENCE [LARGE SCALE GENOMIC DNA]</scope>
    <source>
        <strain evidence="3 4">JCM 30472</strain>
    </source>
</reference>
<sequence>MNTKKNLLGLAVLTTSLALVGCGGSSSSGNQQVEEDTTPDGPTFPAAFAFSQDPAAALDEMKGLPEQAFPAELYNLLRWQLIEGNSTSSTERLSFWTDQDDFTNYRCGAGTFGDVATPASPAEGTPANSFRVASKDVAANEAELGAYPNSTSTAALFRKVALLIFNECELVDPANPSTVVATINGEVSLIREWVGESSNGDMGSSRVVMDNFYFNFGPNGNEASAPVVVTKNNTTYGLTFSFTETHVFGEFSQAQQNALSSFEYAQPFRSRLFQQRLADNDFKGMYAFDAPNLSITTTPNGGTASQVKFNNFASVFVADLFGSNPPEDYKVSIESPYRGDENAEATSIVFGTGEDEQSLLISTLKDDGNGRFVSGDVVQISNIKRLVRERTPSGTVLSCPDGYSIGFSAIADAPLVAGLQFLDNTNDENTVRIFVDEDNDQSSRIPSVAISTMSTDESCGPDNGPTRFIPLPGLGEVSYPDPSNPPQV</sequence>
<comment type="caution">
    <text evidence="3">The sequence shown here is derived from an EMBL/GenBank/DDBJ whole genome shotgun (WGS) entry which is preliminary data.</text>
</comment>
<proteinExistence type="predicted"/>
<dbReference type="AlphaFoldDB" id="A0A2T1KJR5"/>
<keyword evidence="4" id="KW-1185">Reference proteome</keyword>
<evidence type="ECO:0000256" key="1">
    <source>
        <dbReference type="SAM" id="MobiDB-lite"/>
    </source>
</evidence>
<protein>
    <recommendedName>
        <fullName evidence="5">Lipoprotein</fullName>
    </recommendedName>
</protein>
<organism evidence="3 4">
    <name type="scientific">Marinobacter halophilus</name>
    <dbReference type="NCBI Taxonomy" id="1323740"/>
    <lineage>
        <taxon>Bacteria</taxon>
        <taxon>Pseudomonadati</taxon>
        <taxon>Pseudomonadota</taxon>
        <taxon>Gammaproteobacteria</taxon>
        <taxon>Pseudomonadales</taxon>
        <taxon>Marinobacteraceae</taxon>
        <taxon>Marinobacter</taxon>
    </lineage>
</organism>
<accession>A0A2T1KJR5</accession>
<evidence type="ECO:0000256" key="2">
    <source>
        <dbReference type="SAM" id="SignalP"/>
    </source>
</evidence>
<feature type="region of interest" description="Disordered" evidence="1">
    <location>
        <begin position="24"/>
        <end position="43"/>
    </location>
</feature>
<evidence type="ECO:0000313" key="3">
    <source>
        <dbReference type="EMBL" id="PSF10391.1"/>
    </source>
</evidence>
<name>A0A2T1KJR5_9GAMM</name>
<dbReference type="OrthoDB" id="6354400at2"/>
<dbReference type="RefSeq" id="WP_106670175.1">
    <property type="nucleotide sequence ID" value="NZ_BMFE01000001.1"/>
</dbReference>
<feature type="signal peptide" evidence="2">
    <location>
        <begin position="1"/>
        <end position="20"/>
    </location>
</feature>
<gene>
    <name evidence="3" type="ORF">C7H08_02560</name>
</gene>
<dbReference type="PROSITE" id="PS51257">
    <property type="entry name" value="PROKAR_LIPOPROTEIN"/>
    <property type="match status" value="1"/>
</dbReference>
<feature type="chain" id="PRO_5015455623" description="Lipoprotein" evidence="2">
    <location>
        <begin position="21"/>
        <end position="488"/>
    </location>
</feature>
<evidence type="ECO:0000313" key="4">
    <source>
        <dbReference type="Proteomes" id="UP000238385"/>
    </source>
</evidence>
<dbReference type="Proteomes" id="UP000238385">
    <property type="component" value="Unassembled WGS sequence"/>
</dbReference>
<keyword evidence="2" id="KW-0732">Signal</keyword>
<evidence type="ECO:0008006" key="5">
    <source>
        <dbReference type="Google" id="ProtNLM"/>
    </source>
</evidence>